<comment type="similarity">
    <text evidence="2">Belongs to the PPR family. P subfamily.</text>
</comment>
<evidence type="ECO:0000313" key="8">
    <source>
        <dbReference type="Proteomes" id="UP000796880"/>
    </source>
</evidence>
<proteinExistence type="inferred from homology"/>
<keyword evidence="5" id="KW-0496">Mitochondrion</keyword>
<keyword evidence="8" id="KW-1185">Reference proteome</keyword>
<dbReference type="Gene3D" id="1.25.40.10">
    <property type="entry name" value="Tetratricopeptide repeat domain"/>
    <property type="match status" value="2"/>
</dbReference>
<keyword evidence="4" id="KW-0809">Transit peptide</keyword>
<keyword evidence="3" id="KW-0677">Repeat</keyword>
<feature type="repeat" description="PPR" evidence="6">
    <location>
        <begin position="172"/>
        <end position="206"/>
    </location>
</feature>
<evidence type="ECO:0000256" key="1">
    <source>
        <dbReference type="ARBA" id="ARBA00004173"/>
    </source>
</evidence>
<dbReference type="FunFam" id="1.25.40.10:FF:000385">
    <property type="entry name" value="Pentatricopeptide repeat-containing protein mitochondrial"/>
    <property type="match status" value="1"/>
</dbReference>
<accession>A0A8K0MFP8</accession>
<dbReference type="GO" id="GO:0003729">
    <property type="term" value="F:mRNA binding"/>
    <property type="evidence" value="ECO:0007669"/>
    <property type="project" value="UniProtKB-ARBA"/>
</dbReference>
<gene>
    <name evidence="7" type="ORF">FNV43_RR13832</name>
</gene>
<protein>
    <recommendedName>
        <fullName evidence="9">Pentatricopeptide repeat-containing protein</fullName>
    </recommendedName>
</protein>
<dbReference type="Pfam" id="PF01535">
    <property type="entry name" value="PPR"/>
    <property type="match status" value="3"/>
</dbReference>
<dbReference type="EMBL" id="VOIH02000006">
    <property type="protein sequence ID" value="KAF3444142.1"/>
    <property type="molecule type" value="Genomic_DNA"/>
</dbReference>
<evidence type="ECO:0000256" key="6">
    <source>
        <dbReference type="PROSITE-ProRule" id="PRU00708"/>
    </source>
</evidence>
<dbReference type="PANTHER" id="PTHR45717:SF10">
    <property type="entry name" value="OS10G0501000 PROTEIN"/>
    <property type="match status" value="1"/>
</dbReference>
<dbReference type="AlphaFoldDB" id="A0A8K0MFP8"/>
<dbReference type="PANTHER" id="PTHR45717">
    <property type="entry name" value="OS12G0527900 PROTEIN"/>
    <property type="match status" value="1"/>
</dbReference>
<dbReference type="SUPFAM" id="SSF48452">
    <property type="entry name" value="TPR-like"/>
    <property type="match status" value="1"/>
</dbReference>
<dbReference type="GO" id="GO:0005739">
    <property type="term" value="C:mitochondrion"/>
    <property type="evidence" value="ECO:0007669"/>
    <property type="project" value="UniProtKB-SubCell"/>
</dbReference>
<dbReference type="OrthoDB" id="1890565at2759"/>
<evidence type="ECO:0000256" key="2">
    <source>
        <dbReference type="ARBA" id="ARBA00007626"/>
    </source>
</evidence>
<evidence type="ECO:0000256" key="4">
    <source>
        <dbReference type="ARBA" id="ARBA00022946"/>
    </source>
</evidence>
<dbReference type="Proteomes" id="UP000796880">
    <property type="component" value="Unassembled WGS sequence"/>
</dbReference>
<evidence type="ECO:0008006" key="9">
    <source>
        <dbReference type="Google" id="ProtNLM"/>
    </source>
</evidence>
<dbReference type="NCBIfam" id="TIGR00756">
    <property type="entry name" value="PPR"/>
    <property type="match status" value="2"/>
</dbReference>
<comment type="caution">
    <text evidence="7">The sequence shown here is derived from an EMBL/GenBank/DDBJ whole genome shotgun (WGS) entry which is preliminary data.</text>
</comment>
<dbReference type="Pfam" id="PF13041">
    <property type="entry name" value="PPR_2"/>
    <property type="match status" value="1"/>
</dbReference>
<name>A0A8K0MFP8_9ROSA</name>
<dbReference type="PROSITE" id="PS51375">
    <property type="entry name" value="PPR"/>
    <property type="match status" value="2"/>
</dbReference>
<sequence>MRNLVGSNPWRFSGVSRILRVLFYSTEAQTPSSTTVDYLYSRISRSGNPRVSIVPVLNQWVEEGRDLKQAKLQKIIRQLRKYHRFRHALQISEWMSDERNHGLSSGDIAVRLDLISKVHGLEQAKKYFDSIPDSLTGYQTYGALLNCYAEKKYFEEAEAIFQKMRELDFVKGPLSYNVMLKLYSQVGKHEKFDILMQEMEGKGIKCNKATFNIRLNAYSATSDIEGMEKLLMKMETDPSVIMDWNAYVAAAKGYLKAGQVEKGLTMLRRAEKLIGNQGKWFAYEQLLALYAVLGNKDEVYRIWNLYKSMDRLYNSGYVCMLRSLLKLDDIDGSEKILEEWESGKTCLDFRVPYILISAYCRKGLFEKAEAYVKRLTESGKELDAGIWNCMSTGYRMNGQMEKAVETMKNAALACQPEWKPNRFTLASCLEYLKGKGDMEVAHEILRLLKEQGLFSTGMYNRLLNCINNENPDSGILDEMKKDHLMKEDDQAINVI</sequence>
<evidence type="ECO:0000256" key="3">
    <source>
        <dbReference type="ARBA" id="ARBA00022737"/>
    </source>
</evidence>
<comment type="subcellular location">
    <subcellularLocation>
        <location evidence="1">Mitochondrion</location>
    </subcellularLocation>
</comment>
<reference evidence="7" key="1">
    <citation type="submission" date="2020-03" db="EMBL/GenBank/DDBJ databases">
        <title>A high-quality chromosome-level genome assembly of a woody plant with both climbing and erect habits, Rhamnella rubrinervis.</title>
        <authorList>
            <person name="Lu Z."/>
            <person name="Yang Y."/>
            <person name="Zhu X."/>
            <person name="Sun Y."/>
        </authorList>
    </citation>
    <scope>NUCLEOTIDE SEQUENCE</scope>
    <source>
        <strain evidence="7">BYM</strain>
        <tissue evidence="7">Leaf</tissue>
    </source>
</reference>
<evidence type="ECO:0000256" key="5">
    <source>
        <dbReference type="ARBA" id="ARBA00023128"/>
    </source>
</evidence>
<feature type="repeat" description="PPR" evidence="6">
    <location>
        <begin position="137"/>
        <end position="171"/>
    </location>
</feature>
<dbReference type="InterPro" id="IPR002885">
    <property type="entry name" value="PPR_rpt"/>
</dbReference>
<evidence type="ECO:0000313" key="7">
    <source>
        <dbReference type="EMBL" id="KAF3444142.1"/>
    </source>
</evidence>
<dbReference type="InterPro" id="IPR011990">
    <property type="entry name" value="TPR-like_helical_dom_sf"/>
</dbReference>
<organism evidence="7 8">
    <name type="scientific">Rhamnella rubrinervis</name>
    <dbReference type="NCBI Taxonomy" id="2594499"/>
    <lineage>
        <taxon>Eukaryota</taxon>
        <taxon>Viridiplantae</taxon>
        <taxon>Streptophyta</taxon>
        <taxon>Embryophyta</taxon>
        <taxon>Tracheophyta</taxon>
        <taxon>Spermatophyta</taxon>
        <taxon>Magnoliopsida</taxon>
        <taxon>eudicotyledons</taxon>
        <taxon>Gunneridae</taxon>
        <taxon>Pentapetalae</taxon>
        <taxon>rosids</taxon>
        <taxon>fabids</taxon>
        <taxon>Rosales</taxon>
        <taxon>Rhamnaceae</taxon>
        <taxon>rhamnoid group</taxon>
        <taxon>Rhamneae</taxon>
        <taxon>Rhamnella</taxon>
    </lineage>
</organism>